<feature type="domain" description="C2H2-type" evidence="11">
    <location>
        <begin position="190"/>
        <end position="217"/>
    </location>
</feature>
<feature type="signal peptide" evidence="10">
    <location>
        <begin position="1"/>
        <end position="24"/>
    </location>
</feature>
<feature type="domain" description="C2H2-type" evidence="11">
    <location>
        <begin position="220"/>
        <end position="247"/>
    </location>
</feature>
<feature type="domain" description="C2H2-type" evidence="11">
    <location>
        <begin position="333"/>
        <end position="358"/>
    </location>
</feature>
<dbReference type="FunFam" id="3.30.160.60:FF:001997">
    <property type="entry name" value="Uncharacterized protein"/>
    <property type="match status" value="1"/>
</dbReference>
<keyword evidence="7" id="KW-0804">Transcription</keyword>
<feature type="domain" description="C2H2-type" evidence="11">
    <location>
        <begin position="277"/>
        <end position="304"/>
    </location>
</feature>
<dbReference type="FunFam" id="3.30.160.60:FF:000303">
    <property type="entry name" value="Zinc finger protein 41"/>
    <property type="match status" value="1"/>
</dbReference>
<dbReference type="Proteomes" id="UP000719412">
    <property type="component" value="Unassembled WGS sequence"/>
</dbReference>
<dbReference type="FunFam" id="3.30.160.60:FF:000202">
    <property type="entry name" value="Zinc finger protein 574"/>
    <property type="match status" value="1"/>
</dbReference>
<evidence type="ECO:0000313" key="13">
    <source>
        <dbReference type="Proteomes" id="UP000719412"/>
    </source>
</evidence>
<dbReference type="SMART" id="SM00355">
    <property type="entry name" value="ZnF_C2H2"/>
    <property type="match status" value="6"/>
</dbReference>
<feature type="chain" id="PRO_5035195138" description="C2H2-type domain-containing protein" evidence="10">
    <location>
        <begin position="25"/>
        <end position="358"/>
    </location>
</feature>
<evidence type="ECO:0000256" key="7">
    <source>
        <dbReference type="ARBA" id="ARBA00023163"/>
    </source>
</evidence>
<dbReference type="Pfam" id="PF13894">
    <property type="entry name" value="zf-C2H2_4"/>
    <property type="match status" value="1"/>
</dbReference>
<gene>
    <name evidence="12" type="ORF">GEV33_009440</name>
</gene>
<feature type="domain" description="C2H2-type" evidence="11">
    <location>
        <begin position="305"/>
        <end position="332"/>
    </location>
</feature>
<dbReference type="InterPro" id="IPR036236">
    <property type="entry name" value="Znf_C2H2_sf"/>
</dbReference>
<dbReference type="FunFam" id="3.30.160.60:FF:002343">
    <property type="entry name" value="Zinc finger protein 33A"/>
    <property type="match status" value="1"/>
</dbReference>
<comment type="caution">
    <text evidence="12">The sequence shown here is derived from an EMBL/GenBank/DDBJ whole genome shotgun (WGS) entry which is preliminary data.</text>
</comment>
<dbReference type="InterPro" id="IPR013087">
    <property type="entry name" value="Znf_C2H2_type"/>
</dbReference>
<evidence type="ECO:0000256" key="1">
    <source>
        <dbReference type="ARBA" id="ARBA00004123"/>
    </source>
</evidence>
<keyword evidence="8" id="KW-0539">Nucleus</keyword>
<dbReference type="PANTHER" id="PTHR24394:SF48">
    <property type="entry name" value="ZINC FINGER PROTEIN 771"/>
    <property type="match status" value="1"/>
</dbReference>
<protein>
    <recommendedName>
        <fullName evidence="11">C2H2-type domain-containing protein</fullName>
    </recommendedName>
</protein>
<keyword evidence="10" id="KW-0732">Signal</keyword>
<keyword evidence="13" id="KW-1185">Reference proteome</keyword>
<evidence type="ECO:0000256" key="8">
    <source>
        <dbReference type="ARBA" id="ARBA00023242"/>
    </source>
</evidence>
<dbReference type="Pfam" id="PF00096">
    <property type="entry name" value="zf-C2H2"/>
    <property type="match status" value="4"/>
</dbReference>
<dbReference type="GO" id="GO:0032502">
    <property type="term" value="P:developmental process"/>
    <property type="evidence" value="ECO:0007669"/>
    <property type="project" value="UniProtKB-ARBA"/>
</dbReference>
<keyword evidence="6" id="KW-0805">Transcription regulation</keyword>
<feature type="domain" description="C2H2-type" evidence="11">
    <location>
        <begin position="248"/>
        <end position="276"/>
    </location>
</feature>
<accession>A0A8J6LHA2</accession>
<dbReference type="GO" id="GO:0008270">
    <property type="term" value="F:zinc ion binding"/>
    <property type="evidence" value="ECO:0007669"/>
    <property type="project" value="UniProtKB-KW"/>
</dbReference>
<organism evidence="12 13">
    <name type="scientific">Tenebrio molitor</name>
    <name type="common">Yellow mealworm beetle</name>
    <dbReference type="NCBI Taxonomy" id="7067"/>
    <lineage>
        <taxon>Eukaryota</taxon>
        <taxon>Metazoa</taxon>
        <taxon>Ecdysozoa</taxon>
        <taxon>Arthropoda</taxon>
        <taxon>Hexapoda</taxon>
        <taxon>Insecta</taxon>
        <taxon>Pterygota</taxon>
        <taxon>Neoptera</taxon>
        <taxon>Endopterygota</taxon>
        <taxon>Coleoptera</taxon>
        <taxon>Polyphaga</taxon>
        <taxon>Cucujiformia</taxon>
        <taxon>Tenebrionidae</taxon>
        <taxon>Tenebrio</taxon>
    </lineage>
</organism>
<keyword evidence="4 9" id="KW-0863">Zinc-finger</keyword>
<dbReference type="EMBL" id="JABDTM020025371">
    <property type="protein sequence ID" value="KAH0813351.1"/>
    <property type="molecule type" value="Genomic_DNA"/>
</dbReference>
<name>A0A8J6LHA2_TENMO</name>
<keyword evidence="5" id="KW-0862">Zinc</keyword>
<reference evidence="12" key="2">
    <citation type="submission" date="2021-08" db="EMBL/GenBank/DDBJ databases">
        <authorList>
            <person name="Eriksson T."/>
        </authorList>
    </citation>
    <scope>NUCLEOTIDE SEQUENCE</scope>
    <source>
        <strain evidence="12">Stoneville</strain>
        <tissue evidence="12">Whole head</tissue>
    </source>
</reference>
<evidence type="ECO:0000256" key="9">
    <source>
        <dbReference type="PROSITE-ProRule" id="PRU00042"/>
    </source>
</evidence>
<dbReference type="GO" id="GO:0000981">
    <property type="term" value="F:DNA-binding transcription factor activity, RNA polymerase II-specific"/>
    <property type="evidence" value="ECO:0007669"/>
    <property type="project" value="TreeGrafter"/>
</dbReference>
<proteinExistence type="predicted"/>
<dbReference type="PROSITE" id="PS50157">
    <property type="entry name" value="ZINC_FINGER_C2H2_2"/>
    <property type="match status" value="6"/>
</dbReference>
<dbReference type="GO" id="GO:1990837">
    <property type="term" value="F:sequence-specific double-stranded DNA binding"/>
    <property type="evidence" value="ECO:0007669"/>
    <property type="project" value="UniProtKB-ARBA"/>
</dbReference>
<dbReference type="FunFam" id="3.30.160.60:FF:000110">
    <property type="entry name" value="Zinc finger protein-like"/>
    <property type="match status" value="1"/>
</dbReference>
<evidence type="ECO:0000259" key="11">
    <source>
        <dbReference type="PROSITE" id="PS50157"/>
    </source>
</evidence>
<dbReference type="GO" id="GO:0005634">
    <property type="term" value="C:nucleus"/>
    <property type="evidence" value="ECO:0007669"/>
    <property type="project" value="UniProtKB-SubCell"/>
</dbReference>
<comment type="subcellular location">
    <subcellularLocation>
        <location evidence="1">Nucleus</location>
    </subcellularLocation>
</comment>
<reference evidence="12" key="1">
    <citation type="journal article" date="2020" name="J Insects Food Feed">
        <title>The yellow mealworm (Tenebrio molitor) genome: a resource for the emerging insects as food and feed industry.</title>
        <authorList>
            <person name="Eriksson T."/>
            <person name="Andere A."/>
            <person name="Kelstrup H."/>
            <person name="Emery V."/>
            <person name="Picard C."/>
        </authorList>
    </citation>
    <scope>NUCLEOTIDE SEQUENCE</scope>
    <source>
        <strain evidence="12">Stoneville</strain>
        <tissue evidence="12">Whole head</tissue>
    </source>
</reference>
<evidence type="ECO:0000256" key="6">
    <source>
        <dbReference type="ARBA" id="ARBA00023015"/>
    </source>
</evidence>
<dbReference type="SUPFAM" id="SSF57667">
    <property type="entry name" value="beta-beta-alpha zinc fingers"/>
    <property type="match status" value="3"/>
</dbReference>
<evidence type="ECO:0000256" key="5">
    <source>
        <dbReference type="ARBA" id="ARBA00022833"/>
    </source>
</evidence>
<dbReference type="PROSITE" id="PS00028">
    <property type="entry name" value="ZINC_FINGER_C2H2_1"/>
    <property type="match status" value="6"/>
</dbReference>
<dbReference type="AlphaFoldDB" id="A0A8J6LHA2"/>
<sequence length="358" mass="40694">MCATEISNFIKNLHLLVLPSTLWAVHIDPKQEFIAVLHVSVCFDKISIDKGVVLSAENCTIKTSVSLNDELVQVPNVSSRIETITDLATLVYSLQEVKLCLNSNLGFSKCSKYVFNNESNLCDVCSFEGEYLYLGEMMSFPREVFSDIRKTEIDVMQPPVFLENISFDTPVLLEPSPEELDLRQEKERNYLCTVCGKTFNCSSGLDHHMLTHAPPTDKPFKCKVCMKAFAKKYNLNVHIRVHSGERPYVCSKCGKTYSTRSNLSTHMNSAHRDEKRHHCDLCEMTFVHPRVLKIHMRKHTGEKPFMCQVCGKVFSKKIHLTIHTRTHTGEKPYVCTECGKGFTTTGNLNSHKKINHKA</sequence>
<dbReference type="Gene3D" id="3.30.160.60">
    <property type="entry name" value="Classic Zinc Finger"/>
    <property type="match status" value="6"/>
</dbReference>
<evidence type="ECO:0000256" key="3">
    <source>
        <dbReference type="ARBA" id="ARBA00022737"/>
    </source>
</evidence>
<dbReference type="PANTHER" id="PTHR24394">
    <property type="entry name" value="ZINC FINGER PROTEIN"/>
    <property type="match status" value="1"/>
</dbReference>
<evidence type="ECO:0000256" key="4">
    <source>
        <dbReference type="ARBA" id="ARBA00022771"/>
    </source>
</evidence>
<keyword evidence="3" id="KW-0677">Repeat</keyword>
<evidence type="ECO:0000256" key="10">
    <source>
        <dbReference type="SAM" id="SignalP"/>
    </source>
</evidence>
<evidence type="ECO:0000256" key="2">
    <source>
        <dbReference type="ARBA" id="ARBA00022723"/>
    </source>
</evidence>
<keyword evidence="2" id="KW-0479">Metal-binding</keyword>
<evidence type="ECO:0000313" key="12">
    <source>
        <dbReference type="EMBL" id="KAH0813351.1"/>
    </source>
</evidence>